<dbReference type="CDD" id="cd03789">
    <property type="entry name" value="GT9_LPS_heptosyltransferase"/>
    <property type="match status" value="1"/>
</dbReference>
<comment type="subcellular location">
    <subcellularLocation>
        <location evidence="1">Cell inner membrane</location>
        <topology evidence="1">Peripheral membrane protein</topology>
        <orientation evidence="1">Cytoplasmic side</orientation>
    </subcellularLocation>
</comment>
<dbReference type="GO" id="GO:0009244">
    <property type="term" value="P:lipopolysaccharide core region biosynthetic process"/>
    <property type="evidence" value="ECO:0007669"/>
    <property type="project" value="InterPro"/>
</dbReference>
<dbReference type="NCBIfam" id="TIGR02195">
    <property type="entry name" value="heptsyl_trn_II"/>
    <property type="match status" value="1"/>
</dbReference>
<evidence type="ECO:0000256" key="15">
    <source>
        <dbReference type="ARBA" id="ARBA00049201"/>
    </source>
</evidence>
<evidence type="ECO:0000313" key="16">
    <source>
        <dbReference type="EMBL" id="HGQ85788.1"/>
    </source>
</evidence>
<organism evidence="16">
    <name type="scientific">Thermodesulfobacterium geofontis</name>
    <dbReference type="NCBI Taxonomy" id="1295609"/>
    <lineage>
        <taxon>Bacteria</taxon>
        <taxon>Pseudomonadati</taxon>
        <taxon>Thermodesulfobacteriota</taxon>
        <taxon>Thermodesulfobacteria</taxon>
        <taxon>Thermodesulfobacteriales</taxon>
        <taxon>Thermodesulfobacteriaceae</taxon>
        <taxon>Thermodesulfobacterium</taxon>
    </lineage>
</organism>
<comment type="catalytic activity">
    <reaction evidence="15">
        <text>an alpha-Kdo-(2-&gt;4)-alpha-Kdo-(2-&gt;6)-lipid A + ADP-L-glycero-beta-D-manno-heptose = an L-alpha-D-Hep-(1-&gt;5)-[alpha-Kdo-(2-&gt;4)]-alpha-Kdo-(2-&gt;6)-lipid A + ADP + H(+)</text>
        <dbReference type="Rhea" id="RHEA:74067"/>
        <dbReference type="ChEBI" id="CHEBI:15378"/>
        <dbReference type="ChEBI" id="CHEBI:61506"/>
        <dbReference type="ChEBI" id="CHEBI:176431"/>
        <dbReference type="ChEBI" id="CHEBI:193068"/>
        <dbReference type="ChEBI" id="CHEBI:456216"/>
        <dbReference type="EC" id="2.4.99.23"/>
    </reaction>
</comment>
<dbReference type="PANTHER" id="PTHR30160:SF1">
    <property type="entry name" value="LIPOPOLYSACCHARIDE 1,2-N-ACETYLGLUCOSAMINETRANSFERASE-RELATED"/>
    <property type="match status" value="1"/>
</dbReference>
<dbReference type="PANTHER" id="PTHR30160">
    <property type="entry name" value="TETRAACYLDISACCHARIDE 4'-KINASE-RELATED"/>
    <property type="match status" value="1"/>
</dbReference>
<comment type="similarity">
    <text evidence="9">Belongs to the glycosyltransferase 9 family.</text>
</comment>
<evidence type="ECO:0000256" key="7">
    <source>
        <dbReference type="ARBA" id="ARBA00022985"/>
    </source>
</evidence>
<dbReference type="Gene3D" id="3.40.50.2000">
    <property type="entry name" value="Glycogen Phosphorylase B"/>
    <property type="match status" value="2"/>
</dbReference>
<evidence type="ECO:0000256" key="9">
    <source>
        <dbReference type="ARBA" id="ARBA00043995"/>
    </source>
</evidence>
<keyword evidence="8" id="KW-0472">Membrane</keyword>
<dbReference type="EC" id="2.4.99.24" evidence="11"/>
<keyword evidence="5" id="KW-0328">Glycosyltransferase</keyword>
<name>A0A7C4JT29_9BACT</name>
<accession>A0A7C4JT29</accession>
<evidence type="ECO:0000256" key="6">
    <source>
        <dbReference type="ARBA" id="ARBA00022679"/>
    </source>
</evidence>
<evidence type="ECO:0000256" key="5">
    <source>
        <dbReference type="ARBA" id="ARBA00022676"/>
    </source>
</evidence>
<comment type="catalytic activity">
    <reaction evidence="14">
        <text>an L-alpha-D-Hep-(1-&gt;5)-[alpha-Kdo-(2-&gt;4)]-alpha-Kdo-(2-&gt;6)-lipid A + ADP-L-glycero-beta-D-manno-heptose = an L-alpha-D-Hep-(1-&gt;3)-L-alpha-D-Hep-(1-&gt;5)-[alpha-Kdo-(2-&gt;4)]-alpha-Kdo-(2-&gt;6)-lipid A + ADP + H(+)</text>
        <dbReference type="Rhea" id="RHEA:74071"/>
        <dbReference type="ChEBI" id="CHEBI:15378"/>
        <dbReference type="ChEBI" id="CHEBI:61506"/>
        <dbReference type="ChEBI" id="CHEBI:193068"/>
        <dbReference type="ChEBI" id="CHEBI:193069"/>
        <dbReference type="ChEBI" id="CHEBI:456216"/>
        <dbReference type="EC" id="2.4.99.24"/>
    </reaction>
</comment>
<dbReference type="NCBIfam" id="TIGR02193">
    <property type="entry name" value="heptsyl_trn_I"/>
    <property type="match status" value="1"/>
</dbReference>
<gene>
    <name evidence="16" type="primary">waaC</name>
    <name evidence="16" type="ORF">ENT66_05535</name>
</gene>
<sequence>MYYKGLFSEKVKILIVKLSALGDVVQTLPSLSLLKKVFPESKIDWVIDKRNAEILEKHPYINKILVFSNNTFFSFKNLKKFLKDLRSEEYDVVIDYQGLLKSGIITGLSKAKYKIGFANHREGSPFFYTLKLPPYDKNLHAVKRYLFLTKKVIEILGKPKDLIYFEEIPEPIFSSEILNKRLKFIKRPYIVFVPSARWETKWWPFSHWEKLIELCKDDLAKNFDIFITGSSSEINLKSWAEEMEKKYPYIYSLVGKLSLKELIILIKDSKALVSVDTGPMHIAEALKKPVVALFGPTSPERTGPWAGDFKVIRSSLSCSPCFKKKCKKLECMFEIKPEEVKNALEELLIKHYSL</sequence>
<dbReference type="GO" id="GO:0008713">
    <property type="term" value="F:ADP-heptose-lipopolysaccharide heptosyltransferase activity"/>
    <property type="evidence" value="ECO:0007669"/>
    <property type="project" value="UniProtKB-EC"/>
</dbReference>
<keyword evidence="6 16" id="KW-0808">Transferase</keyword>
<keyword evidence="3" id="KW-1003">Cell membrane</keyword>
<comment type="pathway">
    <text evidence="2">Bacterial outer membrane biogenesis; LPS core biosynthesis.</text>
</comment>
<dbReference type="GO" id="GO:0005886">
    <property type="term" value="C:plasma membrane"/>
    <property type="evidence" value="ECO:0007669"/>
    <property type="project" value="UniProtKB-SubCell"/>
</dbReference>
<protein>
    <recommendedName>
        <fullName evidence="12">Lipopolysaccharide heptosyltransferase 1</fullName>
        <ecNumber evidence="10">2.4.99.23</ecNumber>
        <ecNumber evidence="11">2.4.99.24</ecNumber>
    </recommendedName>
    <alternativeName>
        <fullName evidence="13">ADP-heptose:lipopolysaccharide heptosyltransferase I</fullName>
    </alternativeName>
</protein>
<reference evidence="16" key="1">
    <citation type="journal article" date="2020" name="mSystems">
        <title>Genome- and Community-Level Interaction Insights into Carbon Utilization and Element Cycling Functions of Hydrothermarchaeota in Hydrothermal Sediment.</title>
        <authorList>
            <person name="Zhou Z."/>
            <person name="Liu Y."/>
            <person name="Xu W."/>
            <person name="Pan J."/>
            <person name="Luo Z.H."/>
            <person name="Li M."/>
        </authorList>
    </citation>
    <scope>NUCLEOTIDE SEQUENCE [LARGE SCALE GENOMIC DNA]</scope>
    <source>
        <strain evidence="16">SpSt-6</strain>
    </source>
</reference>
<evidence type="ECO:0000256" key="10">
    <source>
        <dbReference type="ARBA" id="ARBA00044041"/>
    </source>
</evidence>
<dbReference type="EC" id="2.4.99.23" evidence="10"/>
<dbReference type="AlphaFoldDB" id="A0A7C4JT29"/>
<dbReference type="Pfam" id="PF01075">
    <property type="entry name" value="Glyco_transf_9"/>
    <property type="match status" value="1"/>
</dbReference>
<evidence type="ECO:0000256" key="2">
    <source>
        <dbReference type="ARBA" id="ARBA00004713"/>
    </source>
</evidence>
<proteinExistence type="inferred from homology"/>
<evidence type="ECO:0000256" key="8">
    <source>
        <dbReference type="ARBA" id="ARBA00023136"/>
    </source>
</evidence>
<evidence type="ECO:0000256" key="4">
    <source>
        <dbReference type="ARBA" id="ARBA00022519"/>
    </source>
</evidence>
<dbReference type="GO" id="GO:0005829">
    <property type="term" value="C:cytosol"/>
    <property type="evidence" value="ECO:0007669"/>
    <property type="project" value="TreeGrafter"/>
</dbReference>
<comment type="caution">
    <text evidence="16">The sequence shown here is derived from an EMBL/GenBank/DDBJ whole genome shotgun (WGS) entry which is preliminary data.</text>
</comment>
<keyword evidence="4" id="KW-0997">Cell inner membrane</keyword>
<evidence type="ECO:0000256" key="3">
    <source>
        <dbReference type="ARBA" id="ARBA00022475"/>
    </source>
</evidence>
<dbReference type="InterPro" id="IPR011910">
    <property type="entry name" value="RfaF"/>
</dbReference>
<evidence type="ECO:0000256" key="13">
    <source>
        <dbReference type="ARBA" id="ARBA00044330"/>
    </source>
</evidence>
<dbReference type="InterPro" id="IPR051199">
    <property type="entry name" value="LPS_LOS_Heptosyltrfase"/>
</dbReference>
<evidence type="ECO:0000256" key="12">
    <source>
        <dbReference type="ARBA" id="ARBA00044190"/>
    </source>
</evidence>
<dbReference type="SUPFAM" id="SSF53756">
    <property type="entry name" value="UDP-Glycosyltransferase/glycogen phosphorylase"/>
    <property type="match status" value="1"/>
</dbReference>
<dbReference type="InterPro" id="IPR002201">
    <property type="entry name" value="Glyco_trans_9"/>
</dbReference>
<evidence type="ECO:0000256" key="11">
    <source>
        <dbReference type="ARBA" id="ARBA00044042"/>
    </source>
</evidence>
<dbReference type="EMBL" id="DSZN01000094">
    <property type="protein sequence ID" value="HGQ85788.1"/>
    <property type="molecule type" value="Genomic_DNA"/>
</dbReference>
<dbReference type="InterPro" id="IPR011908">
    <property type="entry name" value="LipoPS_heptosylTferase-I"/>
</dbReference>
<evidence type="ECO:0000256" key="14">
    <source>
        <dbReference type="ARBA" id="ARBA00047503"/>
    </source>
</evidence>
<evidence type="ECO:0000256" key="1">
    <source>
        <dbReference type="ARBA" id="ARBA00004515"/>
    </source>
</evidence>
<keyword evidence="7" id="KW-0448">Lipopolysaccharide biosynthesis</keyword>